<dbReference type="Pfam" id="PF00700">
    <property type="entry name" value="Flagellin_C"/>
    <property type="match status" value="1"/>
</dbReference>
<dbReference type="GO" id="GO:0005576">
    <property type="term" value="C:extracellular region"/>
    <property type="evidence" value="ECO:0007669"/>
    <property type="project" value="UniProtKB-SubCell"/>
</dbReference>
<reference evidence="7 8" key="2">
    <citation type="submission" date="2016-03" db="EMBL/GenBank/DDBJ databases">
        <title>Microsymbionts genomes from the relict species Vavilovia formosa (Stev.) Fed.</title>
        <authorList>
            <person name="Kopat V."/>
            <person name="Chirak E."/>
            <person name="Kimeklis A."/>
            <person name="Andronov E."/>
        </authorList>
    </citation>
    <scope>NUCLEOTIDE SEQUENCE [LARGE SCALE GENOMIC DNA]</scope>
    <source>
        <strain evidence="7 8">Vaf07</strain>
    </source>
</reference>
<sequence length="347" mass="36608">MATNFISSNSISTTLRISASKSQVAISKATKEATTGRLADVGGSLGALTGRDVTLRAELLDMEKIVDTNALVSARLDVTQERVSQLIETAQSFQKDLLAARNSANGGVIIAQPAASNLQSLLTTLNVSMDGQYLFAGINTAQQPMTPYQTGSASKTAIDAAFNAAFGFPPGDVAAVNITPAAMNNFLDNAFATEFDDPAWGTNWSSASDQVMRSRISTTQTVDSSASANDKAFRNLAMAYTMLSGLGLEALNQSAFQAVTDKALLLVGGSVSDLASVGARLGTAQEQTTNATSRLKVQTDIVNRQINAMEVVDPEEASVRVNSLKNQLEMSHALTAQIQNLSILNYL</sequence>
<dbReference type="Pfam" id="PF00669">
    <property type="entry name" value="Flagellin_N"/>
    <property type="match status" value="1"/>
</dbReference>
<comment type="subcellular location">
    <subcellularLocation>
        <location evidence="3">Secreted</location>
    </subcellularLocation>
    <subcellularLocation>
        <location evidence="3">Bacterial flagellum</location>
    </subcellularLocation>
</comment>
<keyword evidence="6" id="KW-0969">Cilium</keyword>
<evidence type="ECO:0000256" key="1">
    <source>
        <dbReference type="ARBA" id="ARBA00005709"/>
    </source>
</evidence>
<evidence type="ECO:0000313" key="7">
    <source>
        <dbReference type="EMBL" id="KZD25527.1"/>
    </source>
</evidence>
<dbReference type="InterPro" id="IPR001029">
    <property type="entry name" value="Flagellin_N"/>
</dbReference>
<comment type="function">
    <text evidence="3">Flagellin is the subunit protein which polymerizes to form the filaments of bacterial flagella.</text>
</comment>
<reference evidence="6" key="1">
    <citation type="submission" date="2015-10" db="EMBL/GenBank/DDBJ databases">
        <title>Evolution marks in rhizobial microsymbionts genomes from the relict species Vavilovia formosa (Stev.) Fed.</title>
        <authorList>
            <person name="Kopat V."/>
        </authorList>
    </citation>
    <scope>NUCLEOTIDE SEQUENCE</scope>
    <source>
        <strain evidence="6">Vaf-07</strain>
    </source>
</reference>
<comment type="similarity">
    <text evidence="1 3">Belongs to the bacterial flagellin family.</text>
</comment>
<keyword evidence="6" id="KW-0282">Flagellum</keyword>
<dbReference type="NCBIfam" id="NF004669">
    <property type="entry name" value="PRK06008.1"/>
    <property type="match status" value="1"/>
</dbReference>
<dbReference type="EMBL" id="LVYV01000001">
    <property type="protein sequence ID" value="KZD25527.1"/>
    <property type="molecule type" value="Genomic_DNA"/>
</dbReference>
<evidence type="ECO:0000313" key="6">
    <source>
        <dbReference type="EMBL" id="AMH39562.1"/>
    </source>
</evidence>
<keyword evidence="3" id="KW-0964">Secreted</keyword>
<dbReference type="Proteomes" id="UP000076574">
    <property type="component" value="Unassembled WGS sequence"/>
</dbReference>
<evidence type="ECO:0000313" key="8">
    <source>
        <dbReference type="Proteomes" id="UP000076574"/>
    </source>
</evidence>
<dbReference type="GO" id="GO:0009288">
    <property type="term" value="C:bacterial-type flagellum"/>
    <property type="evidence" value="ECO:0007669"/>
    <property type="project" value="UniProtKB-SubCell"/>
</dbReference>
<dbReference type="InterPro" id="IPR046358">
    <property type="entry name" value="Flagellin_C"/>
</dbReference>
<dbReference type="PANTHER" id="PTHR42792">
    <property type="entry name" value="FLAGELLIN"/>
    <property type="match status" value="1"/>
</dbReference>
<dbReference type="Gene3D" id="1.20.1330.10">
    <property type="entry name" value="f41 fragment of flagellin, N-terminal domain"/>
    <property type="match status" value="1"/>
</dbReference>
<feature type="domain" description="Flagellin N-terminal" evidence="4">
    <location>
        <begin position="6"/>
        <end position="140"/>
    </location>
</feature>
<dbReference type="PANTHER" id="PTHR42792:SF1">
    <property type="entry name" value="FLAGELLAR HOOK-ASSOCIATED PROTEIN 3"/>
    <property type="match status" value="1"/>
</dbReference>
<dbReference type="GO" id="GO:0005198">
    <property type="term" value="F:structural molecule activity"/>
    <property type="evidence" value="ECO:0007669"/>
    <property type="project" value="UniProtKB-UniRule"/>
</dbReference>
<keyword evidence="2 3" id="KW-0975">Bacterial flagellum</keyword>
<keyword evidence="8" id="KW-1185">Reference proteome</keyword>
<name>A0A120MG61_9BRAD</name>
<proteinExistence type="inferred from homology"/>
<dbReference type="OrthoDB" id="8004955at2"/>
<accession>A0A120MG61</accession>
<organism evidence="6">
    <name type="scientific">Tardiphaga robiniae</name>
    <dbReference type="NCBI Taxonomy" id="943830"/>
    <lineage>
        <taxon>Bacteria</taxon>
        <taxon>Pseudomonadati</taxon>
        <taxon>Pseudomonadota</taxon>
        <taxon>Alphaproteobacteria</taxon>
        <taxon>Hyphomicrobiales</taxon>
        <taxon>Nitrobacteraceae</taxon>
        <taxon>Tardiphaga</taxon>
    </lineage>
</organism>
<dbReference type="SUPFAM" id="SSF64518">
    <property type="entry name" value="Phase 1 flagellin"/>
    <property type="match status" value="1"/>
</dbReference>
<feature type="domain" description="Flagellin C-terminal" evidence="5">
    <location>
        <begin position="267"/>
        <end position="347"/>
    </location>
</feature>
<protein>
    <recommendedName>
        <fullName evidence="3">Flagellin</fullName>
    </recommendedName>
</protein>
<dbReference type="AlphaFoldDB" id="A0A120MG61"/>
<dbReference type="EMBL" id="KT955714">
    <property type="protein sequence ID" value="AMH39562.1"/>
    <property type="molecule type" value="Genomic_DNA"/>
</dbReference>
<evidence type="ECO:0000256" key="2">
    <source>
        <dbReference type="ARBA" id="ARBA00023143"/>
    </source>
</evidence>
<dbReference type="STRING" id="943830.A4A58_03695"/>
<gene>
    <name evidence="6" type="primary">flgL</name>
    <name evidence="7" type="ORF">A4A58_03695</name>
    <name evidence="6" type="ORF">PROKKA_00751</name>
</gene>
<evidence type="ECO:0000259" key="5">
    <source>
        <dbReference type="Pfam" id="PF00700"/>
    </source>
</evidence>
<keyword evidence="6" id="KW-0966">Cell projection</keyword>
<dbReference type="RefSeq" id="WP_068729868.1">
    <property type="nucleotide sequence ID" value="NZ_LVYV01000001.1"/>
</dbReference>
<evidence type="ECO:0000256" key="3">
    <source>
        <dbReference type="RuleBase" id="RU362073"/>
    </source>
</evidence>
<evidence type="ECO:0000259" key="4">
    <source>
        <dbReference type="Pfam" id="PF00669"/>
    </source>
</evidence>
<dbReference type="InterPro" id="IPR001492">
    <property type="entry name" value="Flagellin"/>
</dbReference>